<proteinExistence type="predicted"/>
<evidence type="ECO:0000313" key="1">
    <source>
        <dbReference type="EMBL" id="NIE98856.1"/>
    </source>
</evidence>
<comment type="caution">
    <text evidence="1">The sequence shown here is derived from an EMBL/GenBank/DDBJ whole genome shotgun (WGS) entry which is preliminary data.</text>
</comment>
<organism evidence="1 2">
    <name type="scientific">Candidatus Pantoea formicae</name>
    <dbReference type="NCBI Taxonomy" id="2608355"/>
    <lineage>
        <taxon>Bacteria</taxon>
        <taxon>Pseudomonadati</taxon>
        <taxon>Pseudomonadota</taxon>
        <taxon>Gammaproteobacteria</taxon>
        <taxon>Enterobacterales</taxon>
        <taxon>Erwiniaceae</taxon>
        <taxon>Pantoea</taxon>
    </lineage>
</organism>
<keyword evidence="2" id="KW-1185">Reference proteome</keyword>
<dbReference type="Proteomes" id="UP000780690">
    <property type="component" value="Unassembled WGS sequence"/>
</dbReference>
<name>A0ABX0QPH9_9GAMM</name>
<sequence length="63" mass="6788">MRGVERLAEHGVTNRVERMVGPLAPGKRITFSVMSSLVQSTAVLQVVSSGAAITYSDQDKHCD</sequence>
<reference evidence="1 2" key="1">
    <citation type="journal article" date="2019" name="bioRxiv">
        <title>Bacteria contribute to plant secondary compound degradation in a generalist herbivore system.</title>
        <authorList>
            <person name="Francoeur C.B."/>
            <person name="Khadempour L."/>
            <person name="Moreira-Soto R.D."/>
            <person name="Gotting K."/>
            <person name="Book A.J."/>
            <person name="Pinto-Tomas A.A."/>
            <person name="Keefover-Ring K."/>
            <person name="Currie C.R."/>
        </authorList>
    </citation>
    <scope>NUCLEOTIDE SEQUENCE [LARGE SCALE GENOMIC DNA]</scope>
    <source>
        <strain evidence="1 2">Acro-805</strain>
    </source>
</reference>
<dbReference type="RefSeq" id="WP_167134632.1">
    <property type="nucleotide sequence ID" value="NZ_VWXD01000001.1"/>
</dbReference>
<dbReference type="EMBL" id="VWXD01000001">
    <property type="protein sequence ID" value="NIE98856.1"/>
    <property type="molecule type" value="Genomic_DNA"/>
</dbReference>
<accession>A0ABX0QPH9</accession>
<gene>
    <name evidence="1" type="ORF">F3J38_02030</name>
</gene>
<evidence type="ECO:0000313" key="2">
    <source>
        <dbReference type="Proteomes" id="UP000780690"/>
    </source>
</evidence>
<protein>
    <submittedName>
        <fullName evidence="1">Uncharacterized protein</fullName>
    </submittedName>
</protein>